<sequence>MKIPKDIKELEELYPEYYADVYRKNGCLEKTVEILKKSLRKHGRWIEQVLLSYILLEKYEEAEKLVESIDFESKTVSKMRLTLELRKNVENDLFKYKCGSLEYQNILQSIIEYLLKYFDPDLINAYYVILKSGCSNSKCNCFEVGDEAIKNELLDEAYLNILGDRNIEILEKMYKKKLKKDSKVDLVSIDYNISISSVETVENANIMNPNSMATVVTPKHKPGSLRKNNKYLNAVGVRMNKNLVKDLEEIENYEELLENEEKKRKRVKIVDVLEKGEDPLYDIP</sequence>
<evidence type="ECO:0000313" key="2">
    <source>
        <dbReference type="EMBL" id="KAF9764463.1"/>
    </source>
</evidence>
<comment type="caution">
    <text evidence="2">The sequence shown here is derived from an EMBL/GenBank/DDBJ whole genome shotgun (WGS) entry which is preliminary data.</text>
</comment>
<dbReference type="Proteomes" id="UP000740883">
    <property type="component" value="Unassembled WGS sequence"/>
</dbReference>
<feature type="coiled-coil region" evidence="1">
    <location>
        <begin position="240"/>
        <end position="270"/>
    </location>
</feature>
<reference evidence="2 3" key="1">
    <citation type="journal article" date="2020" name="Genome Biol. Evol.">
        <title>Comparative genomics of strictly vertically transmitted, feminizing microsporidia endosymbionts of amphipod crustaceans.</title>
        <authorList>
            <person name="Cormier A."/>
            <person name="Chebbi M.A."/>
            <person name="Giraud I."/>
            <person name="Wattier R."/>
            <person name="Teixeira M."/>
            <person name="Gilbert C."/>
            <person name="Rigaud T."/>
            <person name="Cordaux R."/>
        </authorList>
    </citation>
    <scope>NUCLEOTIDE SEQUENCE [LARGE SCALE GENOMIC DNA]</scope>
    <source>
        <strain evidence="2 3">Ou3-Ou53</strain>
    </source>
</reference>
<protein>
    <submittedName>
        <fullName evidence="2">Uncharacterized protein</fullName>
    </submittedName>
</protein>
<keyword evidence="3" id="KW-1185">Reference proteome</keyword>
<accession>A0A9P6H1T0</accession>
<dbReference type="EMBL" id="SBJO01000021">
    <property type="protein sequence ID" value="KAF9764463.1"/>
    <property type="molecule type" value="Genomic_DNA"/>
</dbReference>
<dbReference type="AlphaFoldDB" id="A0A9P6H1T0"/>
<evidence type="ECO:0000256" key="1">
    <source>
        <dbReference type="SAM" id="Coils"/>
    </source>
</evidence>
<gene>
    <name evidence="2" type="ORF">NGRA_0544</name>
</gene>
<evidence type="ECO:0000313" key="3">
    <source>
        <dbReference type="Proteomes" id="UP000740883"/>
    </source>
</evidence>
<name>A0A9P6H1T0_9MICR</name>
<organism evidence="2 3">
    <name type="scientific">Nosema granulosis</name>
    <dbReference type="NCBI Taxonomy" id="83296"/>
    <lineage>
        <taxon>Eukaryota</taxon>
        <taxon>Fungi</taxon>
        <taxon>Fungi incertae sedis</taxon>
        <taxon>Microsporidia</taxon>
        <taxon>Nosematidae</taxon>
        <taxon>Nosema</taxon>
    </lineage>
</organism>
<proteinExistence type="predicted"/>
<keyword evidence="1" id="KW-0175">Coiled coil</keyword>